<dbReference type="Gene3D" id="3.40.50.2000">
    <property type="entry name" value="Glycogen Phosphorylase B"/>
    <property type="match status" value="2"/>
</dbReference>
<organism evidence="1 2">
    <name type="scientific">Aeromonas caviae</name>
    <name type="common">Aeromonas punctata</name>
    <dbReference type="NCBI Taxonomy" id="648"/>
    <lineage>
        <taxon>Bacteria</taxon>
        <taxon>Pseudomonadati</taxon>
        <taxon>Pseudomonadota</taxon>
        <taxon>Gammaproteobacteria</taxon>
        <taxon>Aeromonadales</taxon>
        <taxon>Aeromonadaceae</taxon>
        <taxon>Aeromonas</taxon>
    </lineage>
</organism>
<dbReference type="InterPro" id="IPR001296">
    <property type="entry name" value="Glyco_trans_1"/>
</dbReference>
<dbReference type="PANTHER" id="PTHR12526">
    <property type="entry name" value="GLYCOSYLTRANSFERASE"/>
    <property type="match status" value="1"/>
</dbReference>
<dbReference type="GO" id="GO:0016757">
    <property type="term" value="F:glycosyltransferase activity"/>
    <property type="evidence" value="ECO:0007669"/>
    <property type="project" value="InterPro"/>
</dbReference>
<dbReference type="Pfam" id="PF13477">
    <property type="entry name" value="Glyco_trans_4_2"/>
    <property type="match status" value="1"/>
</dbReference>
<dbReference type="EMBL" id="CP025706">
    <property type="protein sequence ID" value="AXB06224.1"/>
    <property type="molecule type" value="Genomic_DNA"/>
</dbReference>
<name>A0A3S5X0H5_AERCA</name>
<proteinExistence type="predicted"/>
<dbReference type="SUPFAM" id="SSF53756">
    <property type="entry name" value="UDP-Glycosyltransferase/glycogen phosphorylase"/>
    <property type="match status" value="1"/>
</dbReference>
<protein>
    <submittedName>
        <fullName evidence="1">Glycosyltransferase family 4 protein</fullName>
    </submittedName>
</protein>
<gene>
    <name evidence="1" type="ORF">C1C91_15515</name>
</gene>
<dbReference type="GO" id="GO:1901135">
    <property type="term" value="P:carbohydrate derivative metabolic process"/>
    <property type="evidence" value="ECO:0007669"/>
    <property type="project" value="UniProtKB-ARBA"/>
</dbReference>
<dbReference type="AlphaFoldDB" id="A0A3S5X0H5"/>
<reference evidence="1" key="1">
    <citation type="journal article" date="2019" name="J Environ">
        <title>Genetic characterization and potential molecular dissemination mechanism of tet (31) gene in Aeromonas caviae from an oxytetracycline wastewater treatment system.</title>
        <authorList>
            <person name="Shi Y."/>
            <person name="Tian Z."/>
            <person name="Leclercq S.O."/>
            <person name="Zhang H."/>
            <person name="Yang M."/>
            <person name="Zhang Y."/>
        </authorList>
    </citation>
    <scope>NUCLEOTIDE SEQUENCE</scope>
    <source>
        <strain evidence="1">T25-39</strain>
    </source>
</reference>
<dbReference type="InterPro" id="IPR028098">
    <property type="entry name" value="Glyco_trans_4-like_N"/>
</dbReference>
<evidence type="ECO:0000313" key="1">
    <source>
        <dbReference type="EMBL" id="AXB06224.1"/>
    </source>
</evidence>
<evidence type="ECO:0000313" key="2">
    <source>
        <dbReference type="Proteomes" id="UP000266778"/>
    </source>
</evidence>
<sequence>MKILYIVNSSCFFCSHFLTLAKKVSEQGHSVYVIAGDDIKKHTIESMGFLFICIPLSRSGINPCSEFSFVMKLRAKIRNIAPDIIHSFTVKPIIYAGLAVNSLQIKERPKVCNSITGLGSAYLSKKLSGRIIWALVKRLYKVALSSSNSSAVFENEDDMLFFVNQGLVDASKGYIVNGAGIDTNVFLPSNIKSEHTTVVLVARLLKDKGITEYIEAGKILHERKVDVCLQLVGDIDAGNISSMSAQDIKVANDAGYIQWLGPRSDIAEIYSHAHIACLPSYREGLPKSLIEAASCGLPIITTDVPGCRQMVVEGKNGLLIEAKSGSAISEAITYLLTKPELMSSMALYSRKMAVEKFDHKRIVSTFFEIYKLH</sequence>
<dbReference type="Proteomes" id="UP000266778">
    <property type="component" value="Chromosome"/>
</dbReference>
<accession>A0A3S5X0H5</accession>
<keyword evidence="1" id="KW-0808">Transferase</keyword>
<dbReference type="PANTHER" id="PTHR12526:SF638">
    <property type="entry name" value="SPORE COAT PROTEIN SA"/>
    <property type="match status" value="1"/>
</dbReference>
<dbReference type="Pfam" id="PF00534">
    <property type="entry name" value="Glycos_transf_1"/>
    <property type="match status" value="1"/>
</dbReference>
<dbReference type="CDD" id="cd03808">
    <property type="entry name" value="GT4_CapM-like"/>
    <property type="match status" value="1"/>
</dbReference>